<dbReference type="SMART" id="SM00812">
    <property type="entry name" value="Alpha_L_fucos"/>
    <property type="match status" value="1"/>
</dbReference>
<dbReference type="Pfam" id="PF01120">
    <property type="entry name" value="Alpha_L_fucos"/>
    <property type="match status" value="1"/>
</dbReference>
<evidence type="ECO:0000259" key="7">
    <source>
        <dbReference type="Pfam" id="PF01120"/>
    </source>
</evidence>
<proteinExistence type="inferred from homology"/>
<dbReference type="Proteomes" id="UP001222325">
    <property type="component" value="Unassembled WGS sequence"/>
</dbReference>
<dbReference type="AlphaFoldDB" id="A0AAD6TQF3"/>
<evidence type="ECO:0000256" key="2">
    <source>
        <dbReference type="ARBA" id="ARBA00007951"/>
    </source>
</evidence>
<feature type="domain" description="Glycoside hydrolase family 29 N-terminal" evidence="7">
    <location>
        <begin position="378"/>
        <end position="733"/>
    </location>
</feature>
<evidence type="ECO:0000256" key="4">
    <source>
        <dbReference type="ARBA" id="ARBA00022729"/>
    </source>
</evidence>
<evidence type="ECO:0000256" key="5">
    <source>
        <dbReference type="ARBA" id="ARBA00022801"/>
    </source>
</evidence>
<dbReference type="InterPro" id="IPR016286">
    <property type="entry name" value="FUC_metazoa-typ"/>
</dbReference>
<accession>A0AAD6TQF3</accession>
<dbReference type="InterPro" id="IPR017853">
    <property type="entry name" value="GH"/>
</dbReference>
<dbReference type="PANTHER" id="PTHR10030">
    <property type="entry name" value="ALPHA-L-FUCOSIDASE"/>
    <property type="match status" value="1"/>
</dbReference>
<comment type="function">
    <text evidence="1">Alpha-L-fucosidase is responsible for hydrolyzing the alpha-1,6-linked fucose joined to the reducing-end N-acetylglucosamine of the carbohydrate moieties of glycoproteins.</text>
</comment>
<dbReference type="GO" id="GO:0016139">
    <property type="term" value="P:glycoside catabolic process"/>
    <property type="evidence" value="ECO:0007669"/>
    <property type="project" value="TreeGrafter"/>
</dbReference>
<dbReference type="PRINTS" id="PR00741">
    <property type="entry name" value="GLHYDRLASE29"/>
</dbReference>
<comment type="caution">
    <text evidence="8">The sequence shown here is derived from an EMBL/GenBank/DDBJ whole genome shotgun (WGS) entry which is preliminary data.</text>
</comment>
<protein>
    <recommendedName>
        <fullName evidence="3">alpha-L-fucosidase</fullName>
        <ecNumber evidence="3">3.2.1.51</ecNumber>
    </recommendedName>
</protein>
<evidence type="ECO:0000256" key="1">
    <source>
        <dbReference type="ARBA" id="ARBA00004071"/>
    </source>
</evidence>
<dbReference type="EMBL" id="JARJCN010000085">
    <property type="protein sequence ID" value="KAJ7076101.1"/>
    <property type="molecule type" value="Genomic_DNA"/>
</dbReference>
<evidence type="ECO:0000256" key="6">
    <source>
        <dbReference type="ARBA" id="ARBA00023295"/>
    </source>
</evidence>
<keyword evidence="5 8" id="KW-0378">Hydrolase</keyword>
<keyword evidence="6" id="KW-0326">Glycosidase</keyword>
<dbReference type="GO" id="GO:0006004">
    <property type="term" value="P:fucose metabolic process"/>
    <property type="evidence" value="ECO:0007669"/>
    <property type="project" value="InterPro"/>
</dbReference>
<dbReference type="PANTHER" id="PTHR10030:SF37">
    <property type="entry name" value="ALPHA-L-FUCOSIDASE-RELATED"/>
    <property type="match status" value="1"/>
</dbReference>
<gene>
    <name evidence="8" type="ORF">B0H15DRAFT_916249</name>
</gene>
<comment type="similarity">
    <text evidence="2">Belongs to the glycosyl hydrolase 29 family.</text>
</comment>
<dbReference type="InterPro" id="IPR000933">
    <property type="entry name" value="Glyco_hydro_29"/>
</dbReference>
<evidence type="ECO:0000313" key="8">
    <source>
        <dbReference type="EMBL" id="KAJ7076101.1"/>
    </source>
</evidence>
<dbReference type="GO" id="GO:0004560">
    <property type="term" value="F:alpha-L-fucosidase activity"/>
    <property type="evidence" value="ECO:0007669"/>
    <property type="project" value="UniProtKB-EC"/>
</dbReference>
<evidence type="ECO:0000256" key="3">
    <source>
        <dbReference type="ARBA" id="ARBA00012662"/>
    </source>
</evidence>
<organism evidence="8 9">
    <name type="scientific">Mycena belliarum</name>
    <dbReference type="NCBI Taxonomy" id="1033014"/>
    <lineage>
        <taxon>Eukaryota</taxon>
        <taxon>Fungi</taxon>
        <taxon>Dikarya</taxon>
        <taxon>Basidiomycota</taxon>
        <taxon>Agaricomycotina</taxon>
        <taxon>Agaricomycetes</taxon>
        <taxon>Agaricomycetidae</taxon>
        <taxon>Agaricales</taxon>
        <taxon>Marasmiineae</taxon>
        <taxon>Mycenaceae</taxon>
        <taxon>Mycena</taxon>
    </lineage>
</organism>
<dbReference type="Gene3D" id="3.20.20.80">
    <property type="entry name" value="Glycosidases"/>
    <property type="match status" value="1"/>
</dbReference>
<evidence type="ECO:0000313" key="9">
    <source>
        <dbReference type="Proteomes" id="UP001222325"/>
    </source>
</evidence>
<keyword evidence="4" id="KW-0732">Signal</keyword>
<name>A0AAD6TQF3_9AGAR</name>
<dbReference type="EC" id="3.2.1.51" evidence="3"/>
<sequence>MWSTVSRHVPLLACRTSEHASRFLTEYTPTMNFLNLQAILLLFSGLCARLPPGHATATLARYPSQPIPLDALFDNVAATSQSHPHAGPAPQADFDGHGGAYDRQFLPTGAWEYDGLTFALPSSWDGRPDNVRAAGQVLRLPSPTRVHELHFLYAGDGIGPPFRAPFTLHFADNSSFTVELYAHNWWIWAYVSRAAINTPYHLEKDGGANRNASNIFQWSTSIPSESKLEGITFPGQAADGDSVHVFALSITPCAPVADTPALAVRRARFTTRWQDVAGVGRAQAVEVTLANLLPSSSLTLNGTGALTRPHTLSLAGPGLRTVVPGVLNRLVPGGQARVDVLVTGANSHGNGSAVVEVRDAQGTLVGVSPEFETAPLVERWTADEGSLARHETPGWWNAAKFGIFIHWGVYSVPAWAPPGTYAEWYDWTIRQPPNASNPTWAHHLETYGKDVVYDDFIPAFTAAKFNASAWVDLFARAGAKYFVLVTKHHDGFALFDTGNTTHRNSVRLGPRRDLVAELLQTAKAEQPGLHRGTYFSMPEWFNPDYAKYGFSSWPGGLAHNAFGGAPALEPYTGHLNISDYLADLQLPQMVDLAVKYDTEIMWCDIGGPNKTLEFAAAFYNHAMAQGRQVTMNDRCGVLPDFDTPEYTSFGSIQTDKWESSEGRRMDPFSYGLNSATNASQYKNGTTIIQTLVDIVSKNGNFLLDIGPTAEGEIIAPMMDNLLDAGAWLDFAGECVYDTEYWFPASQDPNPQPGTAAPRFTTTPTAFCIVAFSPPLDGQVTINKRLPVLAGDEIVLLRPQGPSAPLAWDVDAQTGRLVIDVPEEDVRSVDFAWAFRVRYKLD</sequence>
<dbReference type="InterPro" id="IPR057739">
    <property type="entry name" value="Glyco_hydro_29_N"/>
</dbReference>
<reference evidence="8" key="1">
    <citation type="submission" date="2023-03" db="EMBL/GenBank/DDBJ databases">
        <title>Massive genome expansion in bonnet fungi (Mycena s.s.) driven by repeated elements and novel gene families across ecological guilds.</title>
        <authorList>
            <consortium name="Lawrence Berkeley National Laboratory"/>
            <person name="Harder C.B."/>
            <person name="Miyauchi S."/>
            <person name="Viragh M."/>
            <person name="Kuo A."/>
            <person name="Thoen E."/>
            <person name="Andreopoulos B."/>
            <person name="Lu D."/>
            <person name="Skrede I."/>
            <person name="Drula E."/>
            <person name="Henrissat B."/>
            <person name="Morin E."/>
            <person name="Kohler A."/>
            <person name="Barry K."/>
            <person name="LaButti K."/>
            <person name="Morin E."/>
            <person name="Salamov A."/>
            <person name="Lipzen A."/>
            <person name="Mereny Z."/>
            <person name="Hegedus B."/>
            <person name="Baldrian P."/>
            <person name="Stursova M."/>
            <person name="Weitz H."/>
            <person name="Taylor A."/>
            <person name="Grigoriev I.V."/>
            <person name="Nagy L.G."/>
            <person name="Martin F."/>
            <person name="Kauserud H."/>
        </authorList>
    </citation>
    <scope>NUCLEOTIDE SEQUENCE</scope>
    <source>
        <strain evidence="8">CBHHK173m</strain>
    </source>
</reference>
<keyword evidence="9" id="KW-1185">Reference proteome</keyword>
<dbReference type="SUPFAM" id="SSF51445">
    <property type="entry name" value="(Trans)glycosidases"/>
    <property type="match status" value="1"/>
</dbReference>